<accession>X1BI47</accession>
<dbReference type="AlphaFoldDB" id="X1BI47"/>
<feature type="region of interest" description="Disordered" evidence="1">
    <location>
        <begin position="31"/>
        <end position="60"/>
    </location>
</feature>
<reference evidence="2" key="1">
    <citation type="journal article" date="2014" name="Front. Microbiol.">
        <title>High frequency of phylogenetically diverse reductive dehalogenase-homologous genes in deep subseafloor sedimentary metagenomes.</title>
        <authorList>
            <person name="Kawai M."/>
            <person name="Futagami T."/>
            <person name="Toyoda A."/>
            <person name="Takaki Y."/>
            <person name="Nishi S."/>
            <person name="Hori S."/>
            <person name="Arai W."/>
            <person name="Tsubouchi T."/>
            <person name="Morono Y."/>
            <person name="Uchiyama I."/>
            <person name="Ito T."/>
            <person name="Fujiyama A."/>
            <person name="Inagaki F."/>
            <person name="Takami H."/>
        </authorList>
    </citation>
    <scope>NUCLEOTIDE SEQUENCE</scope>
    <source>
        <strain evidence="2">Expedition CK06-06</strain>
    </source>
</reference>
<sequence length="212" mass="24319">MQMLIKVLIILFLFTIPASADHWVYIRMENRPGLTPNDDPGRSKKGDIVDIRPASHKPTKTEKKEWAIIKVSGLTKEDILKYKQSWTEPTGGPVDKNKAYRRYKADTIALNLKKGEDPIVKPHNTIKDKITPKTAQDLIAYKWEQKLFALRYNLSRPYRFARDWLIKPAYAETVSTINKSGEDYDTLTLWEDAKDGVLSDIQTASCYDDDGD</sequence>
<name>X1BI47_9ZZZZ</name>
<organism evidence="2">
    <name type="scientific">marine sediment metagenome</name>
    <dbReference type="NCBI Taxonomy" id="412755"/>
    <lineage>
        <taxon>unclassified sequences</taxon>
        <taxon>metagenomes</taxon>
        <taxon>ecological metagenomes</taxon>
    </lineage>
</organism>
<protein>
    <submittedName>
        <fullName evidence="2">Uncharacterized protein</fullName>
    </submittedName>
</protein>
<feature type="compositionally biased region" description="Basic and acidic residues" evidence="1">
    <location>
        <begin position="39"/>
        <end position="50"/>
    </location>
</feature>
<proteinExistence type="predicted"/>
<evidence type="ECO:0000313" key="2">
    <source>
        <dbReference type="EMBL" id="GAG83783.1"/>
    </source>
</evidence>
<comment type="caution">
    <text evidence="2">The sequence shown here is derived from an EMBL/GenBank/DDBJ whole genome shotgun (WGS) entry which is preliminary data.</text>
</comment>
<gene>
    <name evidence="2" type="ORF">S01H4_21954</name>
</gene>
<evidence type="ECO:0000256" key="1">
    <source>
        <dbReference type="SAM" id="MobiDB-lite"/>
    </source>
</evidence>
<dbReference type="EMBL" id="BART01010001">
    <property type="protein sequence ID" value="GAG83783.1"/>
    <property type="molecule type" value="Genomic_DNA"/>
</dbReference>
<feature type="non-terminal residue" evidence="2">
    <location>
        <position position="212"/>
    </location>
</feature>